<feature type="signal peptide" evidence="1">
    <location>
        <begin position="1"/>
        <end position="20"/>
    </location>
</feature>
<name>A0ABW3D113_9FLAO</name>
<proteinExistence type="predicted"/>
<dbReference type="SUPFAM" id="SSF55008">
    <property type="entry name" value="HMA, heavy metal-associated domain"/>
    <property type="match status" value="1"/>
</dbReference>
<evidence type="ECO:0000313" key="3">
    <source>
        <dbReference type="Proteomes" id="UP001596978"/>
    </source>
</evidence>
<comment type="caution">
    <text evidence="2">The sequence shown here is derived from an EMBL/GenBank/DDBJ whole genome shotgun (WGS) entry which is preliminary data.</text>
</comment>
<reference evidence="3" key="1">
    <citation type="journal article" date="2019" name="Int. J. Syst. Evol. Microbiol.">
        <title>The Global Catalogue of Microorganisms (GCM) 10K type strain sequencing project: providing services to taxonomists for standard genome sequencing and annotation.</title>
        <authorList>
            <consortium name="The Broad Institute Genomics Platform"/>
            <consortium name="The Broad Institute Genome Sequencing Center for Infectious Disease"/>
            <person name="Wu L."/>
            <person name="Ma J."/>
        </authorList>
    </citation>
    <scope>NUCLEOTIDE SEQUENCE [LARGE SCALE GENOMIC DNA]</scope>
    <source>
        <strain evidence="3">CCUG 62952</strain>
    </source>
</reference>
<evidence type="ECO:0000313" key="2">
    <source>
        <dbReference type="EMBL" id="MFD0863736.1"/>
    </source>
</evidence>
<organism evidence="2 3">
    <name type="scientific">Sungkyunkwania multivorans</name>
    <dbReference type="NCBI Taxonomy" id="1173618"/>
    <lineage>
        <taxon>Bacteria</taxon>
        <taxon>Pseudomonadati</taxon>
        <taxon>Bacteroidota</taxon>
        <taxon>Flavobacteriia</taxon>
        <taxon>Flavobacteriales</taxon>
        <taxon>Flavobacteriaceae</taxon>
        <taxon>Sungkyunkwania</taxon>
    </lineage>
</organism>
<dbReference type="InterPro" id="IPR036163">
    <property type="entry name" value="HMA_dom_sf"/>
</dbReference>
<keyword evidence="1" id="KW-0732">Signal</keyword>
<dbReference type="EMBL" id="JBHTJH010000017">
    <property type="protein sequence ID" value="MFD0863736.1"/>
    <property type="molecule type" value="Genomic_DNA"/>
</dbReference>
<evidence type="ECO:0000256" key="1">
    <source>
        <dbReference type="SAM" id="SignalP"/>
    </source>
</evidence>
<keyword evidence="3" id="KW-1185">Reference proteome</keyword>
<dbReference type="Proteomes" id="UP001596978">
    <property type="component" value="Unassembled WGS sequence"/>
</dbReference>
<dbReference type="RefSeq" id="WP_386410040.1">
    <property type="nucleotide sequence ID" value="NZ_JBHTJH010000017.1"/>
</dbReference>
<gene>
    <name evidence="2" type="ORF">ACFQ1M_16090</name>
</gene>
<feature type="chain" id="PRO_5045143092" evidence="1">
    <location>
        <begin position="21"/>
        <end position="123"/>
    </location>
</feature>
<accession>A0ABW3D113</accession>
<protein>
    <submittedName>
        <fullName evidence="2">Heavy-metal-associated domain-containing protein</fullName>
    </submittedName>
</protein>
<sequence>MKNILTIAIALFTIGFSANAQEKNSLNKNAKYTIEVNGKCGMCKKRIETAAIKTKGVKYANWDVNTHLLSVIIDERKTNPMLVKNSVAAVGHDTKEVKAKDEVYAEIHPCCKYREDNTNDDGQ</sequence>
<dbReference type="Gene3D" id="3.30.70.100">
    <property type="match status" value="1"/>
</dbReference>